<comment type="caution">
    <text evidence="1">The sequence shown here is derived from an EMBL/GenBank/DDBJ whole genome shotgun (WGS) entry which is preliminary data.</text>
</comment>
<dbReference type="InterPro" id="IPR011051">
    <property type="entry name" value="RmlC_Cupin_sf"/>
</dbReference>
<protein>
    <submittedName>
        <fullName evidence="1">Cysteine dioxygenase</fullName>
    </submittedName>
</protein>
<keyword evidence="1" id="KW-0223">Dioxygenase</keyword>
<dbReference type="Proteomes" id="UP000646484">
    <property type="component" value="Unassembled WGS sequence"/>
</dbReference>
<evidence type="ECO:0000313" key="1">
    <source>
        <dbReference type="EMBL" id="MBC5619762.1"/>
    </source>
</evidence>
<keyword evidence="1" id="KW-0560">Oxidoreductase</keyword>
<accession>A0ABR7CVV8</accession>
<evidence type="ECO:0000313" key="2">
    <source>
        <dbReference type="Proteomes" id="UP000646484"/>
    </source>
</evidence>
<dbReference type="InterPro" id="IPR014710">
    <property type="entry name" value="RmlC-like_jellyroll"/>
</dbReference>
<dbReference type="RefSeq" id="WP_186974664.1">
    <property type="nucleotide sequence ID" value="NZ_JACOOH010000001.1"/>
</dbReference>
<gene>
    <name evidence="1" type="ORF">H8S64_01475</name>
</gene>
<keyword evidence="2" id="KW-1185">Reference proteome</keyword>
<organism evidence="1 2">
    <name type="scientific">Butyricimonas hominis</name>
    <dbReference type="NCBI Taxonomy" id="2763032"/>
    <lineage>
        <taxon>Bacteria</taxon>
        <taxon>Pseudomonadati</taxon>
        <taxon>Bacteroidota</taxon>
        <taxon>Bacteroidia</taxon>
        <taxon>Bacteroidales</taxon>
        <taxon>Odoribacteraceae</taxon>
        <taxon>Butyricimonas</taxon>
    </lineage>
</organism>
<dbReference type="EMBL" id="JACOOH010000001">
    <property type="protein sequence ID" value="MBC5619762.1"/>
    <property type="molecule type" value="Genomic_DNA"/>
</dbReference>
<dbReference type="SUPFAM" id="SSF51182">
    <property type="entry name" value="RmlC-like cupins"/>
    <property type="match status" value="1"/>
</dbReference>
<name>A0ABR7CVV8_9BACT</name>
<dbReference type="GO" id="GO:0051213">
    <property type="term" value="F:dioxygenase activity"/>
    <property type="evidence" value="ECO:0007669"/>
    <property type="project" value="UniProtKB-KW"/>
</dbReference>
<proteinExistence type="predicted"/>
<sequence>MDKKENILREDFAAAPCLVAGYENFMDGLLDIVRSGTIDETMGEQVKTYVLDFVRNNPLAAFDRFADDTYVRDYIGRDARTGWEAIVMSWKKGNRTAIHSHPQFAGYTFADGEFLVEIFEPCEGGIRLVDELRINDVLGLYAIGEAGKFDNHIHRITCLSDTAHSLHVYSDDALKGKKLDGVKIFYN</sequence>
<dbReference type="Gene3D" id="2.60.120.10">
    <property type="entry name" value="Jelly Rolls"/>
    <property type="match status" value="1"/>
</dbReference>
<reference evidence="1 2" key="1">
    <citation type="submission" date="2020-08" db="EMBL/GenBank/DDBJ databases">
        <title>Genome public.</title>
        <authorList>
            <person name="Liu C."/>
            <person name="Sun Q."/>
        </authorList>
    </citation>
    <scope>NUCLEOTIDE SEQUENCE [LARGE SCALE GENOMIC DNA]</scope>
    <source>
        <strain evidence="1 2">NSJ-56</strain>
    </source>
</reference>